<dbReference type="EMBL" id="MU128986">
    <property type="protein sequence ID" value="KAF9512483.1"/>
    <property type="molecule type" value="Genomic_DNA"/>
</dbReference>
<dbReference type="PANTHER" id="PTHR21024">
    <property type="entry name" value="GROWTH HORMONE-INDUCIBLE SOLUBLE PROTEIN-RELATED"/>
    <property type="match status" value="1"/>
</dbReference>
<name>A0A9P6DVB0_9AGAM</name>
<sequence>MNSRYRLQAIRLYKELHRIGRDYPDPAYDFHGKLRRLFERNRHLTEKNEIERALALGEHIKNETLALYSLKKYRHLRRIYKD</sequence>
<protein>
    <recommendedName>
        <fullName evidence="2">Complex 1 LYR protein domain-containing protein</fullName>
    </recommendedName>
</protein>
<evidence type="ECO:0000313" key="3">
    <source>
        <dbReference type="EMBL" id="KAF9512483.1"/>
    </source>
</evidence>
<gene>
    <name evidence="3" type="ORF">BS47DRAFT_1486276</name>
</gene>
<comment type="caution">
    <text evidence="3">The sequence shown here is derived from an EMBL/GenBank/DDBJ whole genome shotgun (WGS) entry which is preliminary data.</text>
</comment>
<evidence type="ECO:0000256" key="1">
    <source>
        <dbReference type="ARBA" id="ARBA00009508"/>
    </source>
</evidence>
<dbReference type="OrthoDB" id="10258445at2759"/>
<dbReference type="AlphaFoldDB" id="A0A9P6DVB0"/>
<proteinExistence type="inferred from homology"/>
<comment type="similarity">
    <text evidence="1">Belongs to the complex I LYR family.</text>
</comment>
<dbReference type="CDD" id="cd20265">
    <property type="entry name" value="Complex1_LYR_ETFRF1_LYRM5"/>
    <property type="match status" value="1"/>
</dbReference>
<dbReference type="Proteomes" id="UP000886523">
    <property type="component" value="Unassembled WGS sequence"/>
</dbReference>
<dbReference type="InterPro" id="IPR008011">
    <property type="entry name" value="Complex1_LYR_dom"/>
</dbReference>
<dbReference type="GO" id="GO:0022904">
    <property type="term" value="P:respiratory electron transport chain"/>
    <property type="evidence" value="ECO:0007669"/>
    <property type="project" value="TreeGrafter"/>
</dbReference>
<dbReference type="InterPro" id="IPR045296">
    <property type="entry name" value="Complex1_LYR_ETFRF1_LYRM5"/>
</dbReference>
<dbReference type="InterPro" id="IPR052000">
    <property type="entry name" value="ETFRF1"/>
</dbReference>
<organism evidence="3 4">
    <name type="scientific">Hydnum rufescens UP504</name>
    <dbReference type="NCBI Taxonomy" id="1448309"/>
    <lineage>
        <taxon>Eukaryota</taxon>
        <taxon>Fungi</taxon>
        <taxon>Dikarya</taxon>
        <taxon>Basidiomycota</taxon>
        <taxon>Agaricomycotina</taxon>
        <taxon>Agaricomycetes</taxon>
        <taxon>Cantharellales</taxon>
        <taxon>Hydnaceae</taxon>
        <taxon>Hydnum</taxon>
    </lineage>
</organism>
<dbReference type="GO" id="GO:0005739">
    <property type="term" value="C:mitochondrion"/>
    <property type="evidence" value="ECO:0007669"/>
    <property type="project" value="TreeGrafter"/>
</dbReference>
<dbReference type="GO" id="GO:0090324">
    <property type="term" value="P:negative regulation of oxidative phosphorylation"/>
    <property type="evidence" value="ECO:0007669"/>
    <property type="project" value="InterPro"/>
</dbReference>
<dbReference type="PANTHER" id="PTHR21024:SF0">
    <property type="entry name" value="ELECTRON TRANSFER FLAVOPROTEIN REGULATORY FACTOR 1"/>
    <property type="match status" value="1"/>
</dbReference>
<keyword evidence="4" id="KW-1185">Reference proteome</keyword>
<evidence type="ECO:0000313" key="4">
    <source>
        <dbReference type="Proteomes" id="UP000886523"/>
    </source>
</evidence>
<dbReference type="Pfam" id="PF05347">
    <property type="entry name" value="Complex1_LYR"/>
    <property type="match status" value="1"/>
</dbReference>
<accession>A0A9P6DVB0</accession>
<feature type="domain" description="Complex 1 LYR protein" evidence="2">
    <location>
        <begin position="8"/>
        <end position="58"/>
    </location>
</feature>
<evidence type="ECO:0000259" key="2">
    <source>
        <dbReference type="Pfam" id="PF05347"/>
    </source>
</evidence>
<reference evidence="3" key="1">
    <citation type="journal article" date="2020" name="Nat. Commun.">
        <title>Large-scale genome sequencing of mycorrhizal fungi provides insights into the early evolution of symbiotic traits.</title>
        <authorList>
            <person name="Miyauchi S."/>
            <person name="Kiss E."/>
            <person name="Kuo A."/>
            <person name="Drula E."/>
            <person name="Kohler A."/>
            <person name="Sanchez-Garcia M."/>
            <person name="Morin E."/>
            <person name="Andreopoulos B."/>
            <person name="Barry K.W."/>
            <person name="Bonito G."/>
            <person name="Buee M."/>
            <person name="Carver A."/>
            <person name="Chen C."/>
            <person name="Cichocki N."/>
            <person name="Clum A."/>
            <person name="Culley D."/>
            <person name="Crous P.W."/>
            <person name="Fauchery L."/>
            <person name="Girlanda M."/>
            <person name="Hayes R.D."/>
            <person name="Keri Z."/>
            <person name="LaButti K."/>
            <person name="Lipzen A."/>
            <person name="Lombard V."/>
            <person name="Magnuson J."/>
            <person name="Maillard F."/>
            <person name="Murat C."/>
            <person name="Nolan M."/>
            <person name="Ohm R.A."/>
            <person name="Pangilinan J."/>
            <person name="Pereira M.F."/>
            <person name="Perotto S."/>
            <person name="Peter M."/>
            <person name="Pfister S."/>
            <person name="Riley R."/>
            <person name="Sitrit Y."/>
            <person name="Stielow J.B."/>
            <person name="Szollosi G."/>
            <person name="Zifcakova L."/>
            <person name="Stursova M."/>
            <person name="Spatafora J.W."/>
            <person name="Tedersoo L."/>
            <person name="Vaario L.M."/>
            <person name="Yamada A."/>
            <person name="Yan M."/>
            <person name="Wang P."/>
            <person name="Xu J."/>
            <person name="Bruns T."/>
            <person name="Baldrian P."/>
            <person name="Vilgalys R."/>
            <person name="Dunand C."/>
            <person name="Henrissat B."/>
            <person name="Grigoriev I.V."/>
            <person name="Hibbett D."/>
            <person name="Nagy L.G."/>
            <person name="Martin F.M."/>
        </authorList>
    </citation>
    <scope>NUCLEOTIDE SEQUENCE</scope>
    <source>
        <strain evidence="3">UP504</strain>
    </source>
</reference>